<accession>A0ABQ5BV45</accession>
<protein>
    <submittedName>
        <fullName evidence="1">Uncharacterized protein</fullName>
    </submittedName>
</protein>
<dbReference type="Proteomes" id="UP001151760">
    <property type="component" value="Unassembled WGS sequence"/>
</dbReference>
<gene>
    <name evidence="1" type="ORF">Tco_0877432</name>
</gene>
<comment type="caution">
    <text evidence="1">The sequence shown here is derived from an EMBL/GenBank/DDBJ whole genome shotgun (WGS) entry which is preliminary data.</text>
</comment>
<evidence type="ECO:0000313" key="2">
    <source>
        <dbReference type="Proteomes" id="UP001151760"/>
    </source>
</evidence>
<reference evidence="1" key="1">
    <citation type="journal article" date="2022" name="Int. J. Mol. Sci.">
        <title>Draft Genome of Tanacetum Coccineum: Genomic Comparison of Closely Related Tanacetum-Family Plants.</title>
        <authorList>
            <person name="Yamashiro T."/>
            <person name="Shiraishi A."/>
            <person name="Nakayama K."/>
            <person name="Satake H."/>
        </authorList>
    </citation>
    <scope>NUCLEOTIDE SEQUENCE</scope>
</reference>
<name>A0ABQ5BV45_9ASTR</name>
<organism evidence="1 2">
    <name type="scientific">Tanacetum coccineum</name>
    <dbReference type="NCBI Taxonomy" id="301880"/>
    <lineage>
        <taxon>Eukaryota</taxon>
        <taxon>Viridiplantae</taxon>
        <taxon>Streptophyta</taxon>
        <taxon>Embryophyta</taxon>
        <taxon>Tracheophyta</taxon>
        <taxon>Spermatophyta</taxon>
        <taxon>Magnoliopsida</taxon>
        <taxon>eudicotyledons</taxon>
        <taxon>Gunneridae</taxon>
        <taxon>Pentapetalae</taxon>
        <taxon>asterids</taxon>
        <taxon>campanulids</taxon>
        <taxon>Asterales</taxon>
        <taxon>Asteraceae</taxon>
        <taxon>Asteroideae</taxon>
        <taxon>Anthemideae</taxon>
        <taxon>Anthemidinae</taxon>
        <taxon>Tanacetum</taxon>
    </lineage>
</organism>
<keyword evidence="2" id="KW-1185">Reference proteome</keyword>
<reference evidence="1" key="2">
    <citation type="submission" date="2022-01" db="EMBL/GenBank/DDBJ databases">
        <authorList>
            <person name="Yamashiro T."/>
            <person name="Shiraishi A."/>
            <person name="Satake H."/>
            <person name="Nakayama K."/>
        </authorList>
    </citation>
    <scope>NUCLEOTIDE SEQUENCE</scope>
</reference>
<sequence>MAGKGCALHHWVHDVVFNVSNQLVILTAYAPECTLVHDPPAPWDQVHTLENVVHAPTTVGQPPRNGRIS</sequence>
<evidence type="ECO:0000313" key="1">
    <source>
        <dbReference type="EMBL" id="GJT18726.1"/>
    </source>
</evidence>
<dbReference type="EMBL" id="BQNB010013661">
    <property type="protein sequence ID" value="GJT18726.1"/>
    <property type="molecule type" value="Genomic_DNA"/>
</dbReference>
<proteinExistence type="predicted"/>